<dbReference type="SUPFAM" id="SSF55347">
    <property type="entry name" value="Glyceraldehyde-3-phosphate dehydrogenase-like, C-terminal domain"/>
    <property type="match status" value="1"/>
</dbReference>
<protein>
    <submittedName>
        <fullName evidence="5">Gfo/Idh/MocA family oxidoreductase</fullName>
    </submittedName>
</protein>
<keyword evidence="2" id="KW-0560">Oxidoreductase</keyword>
<evidence type="ECO:0000313" key="6">
    <source>
        <dbReference type="Proteomes" id="UP000238954"/>
    </source>
</evidence>
<dbReference type="Gene3D" id="3.40.50.720">
    <property type="entry name" value="NAD(P)-binding Rossmann-like Domain"/>
    <property type="match status" value="1"/>
</dbReference>
<dbReference type="PANTHER" id="PTHR22604:SF105">
    <property type="entry name" value="TRANS-1,2-DIHYDROBENZENE-1,2-DIOL DEHYDROGENASE"/>
    <property type="match status" value="1"/>
</dbReference>
<dbReference type="GO" id="GO:0000166">
    <property type="term" value="F:nucleotide binding"/>
    <property type="evidence" value="ECO:0007669"/>
    <property type="project" value="InterPro"/>
</dbReference>
<comment type="similarity">
    <text evidence="1">Belongs to the Gfo/Idh/MocA family.</text>
</comment>
<comment type="caution">
    <text evidence="5">The sequence shown here is derived from an EMBL/GenBank/DDBJ whole genome shotgun (WGS) entry which is preliminary data.</text>
</comment>
<reference evidence="6" key="1">
    <citation type="submission" date="2017-11" db="EMBL/GenBank/DDBJ databases">
        <title>The complete genome sequence of Sphingopyxis pomeranensis sp. nov. strain WS5A3p.</title>
        <authorList>
            <person name="Kaminski M.A."/>
        </authorList>
    </citation>
    <scope>NUCLEOTIDE SEQUENCE [LARGE SCALE GENOMIC DNA]</scope>
    <source>
        <strain evidence="6">WS5A3p</strain>
    </source>
</reference>
<evidence type="ECO:0000259" key="4">
    <source>
        <dbReference type="Pfam" id="PF22725"/>
    </source>
</evidence>
<organism evidence="5 6">
    <name type="scientific">Sphingopyxis lindanitolerans</name>
    <dbReference type="NCBI Taxonomy" id="2054227"/>
    <lineage>
        <taxon>Bacteria</taxon>
        <taxon>Pseudomonadati</taxon>
        <taxon>Pseudomonadota</taxon>
        <taxon>Alphaproteobacteria</taxon>
        <taxon>Sphingomonadales</taxon>
        <taxon>Sphingomonadaceae</taxon>
        <taxon>Sphingopyxis</taxon>
    </lineage>
</organism>
<evidence type="ECO:0000259" key="3">
    <source>
        <dbReference type="Pfam" id="PF01408"/>
    </source>
</evidence>
<dbReference type="Pfam" id="PF22725">
    <property type="entry name" value="GFO_IDH_MocA_C3"/>
    <property type="match status" value="1"/>
</dbReference>
<gene>
    <name evidence="5" type="ORF">CVO77_16910</name>
</gene>
<dbReference type="EMBL" id="PHFW01000003">
    <property type="protein sequence ID" value="PQM26685.1"/>
    <property type="molecule type" value="Genomic_DNA"/>
</dbReference>
<evidence type="ECO:0000256" key="1">
    <source>
        <dbReference type="ARBA" id="ARBA00010928"/>
    </source>
</evidence>
<keyword evidence="6" id="KW-1185">Reference proteome</keyword>
<feature type="domain" description="GFO/IDH/MocA-like oxidoreductase" evidence="4">
    <location>
        <begin position="134"/>
        <end position="246"/>
    </location>
</feature>
<dbReference type="SUPFAM" id="SSF51735">
    <property type="entry name" value="NAD(P)-binding Rossmann-fold domains"/>
    <property type="match status" value="1"/>
</dbReference>
<dbReference type="RefSeq" id="WP_106000054.1">
    <property type="nucleotide sequence ID" value="NZ_CM009578.1"/>
</dbReference>
<dbReference type="OrthoDB" id="9792935at2"/>
<dbReference type="Proteomes" id="UP000238954">
    <property type="component" value="Chromosome"/>
</dbReference>
<sequence>MEAVRIGLIGAARVAPYAIVDPARSVPGARLTAIAARDLDRASAFAARHGIATVHRDYEALMADPAIDLIYLATPPSAHADLAHRAIGAGKHILVEKPFAIDAAEAAAILDHARARGVHAFEAMHAPHHALFGDVRAIVASGVLGRIRRIEARFSTIIADDPGEFRWHAALGGGGLMDLGVYPLALCRRLLGEDFTVDAIAAEFRGGVDARLLADLRFGDIAVRIGCSMIDPFDAGLEIGGEDGTLCVRNPVVPSLGNRLVLRTRTSCEDREIDGPTSWTAQLAAIVATLRGGAPYPLPADDPLASMRAIERLRAHPDWGAAVNAGATALP</sequence>
<evidence type="ECO:0000313" key="5">
    <source>
        <dbReference type="EMBL" id="PQM26685.1"/>
    </source>
</evidence>
<dbReference type="Gene3D" id="3.30.360.10">
    <property type="entry name" value="Dihydrodipicolinate Reductase, domain 2"/>
    <property type="match status" value="1"/>
</dbReference>
<dbReference type="InterPro" id="IPR050984">
    <property type="entry name" value="Gfo/Idh/MocA_domain"/>
</dbReference>
<evidence type="ECO:0000256" key="2">
    <source>
        <dbReference type="ARBA" id="ARBA00023002"/>
    </source>
</evidence>
<dbReference type="AlphaFoldDB" id="A0A2S8B2P6"/>
<dbReference type="InterPro" id="IPR055170">
    <property type="entry name" value="GFO_IDH_MocA-like_dom"/>
</dbReference>
<proteinExistence type="inferred from homology"/>
<dbReference type="InterPro" id="IPR036291">
    <property type="entry name" value="NAD(P)-bd_dom_sf"/>
</dbReference>
<dbReference type="Pfam" id="PF01408">
    <property type="entry name" value="GFO_IDH_MocA"/>
    <property type="match status" value="1"/>
</dbReference>
<name>A0A2S8B2P6_9SPHN</name>
<dbReference type="PANTHER" id="PTHR22604">
    <property type="entry name" value="OXIDOREDUCTASES"/>
    <property type="match status" value="1"/>
</dbReference>
<dbReference type="GO" id="GO:0016491">
    <property type="term" value="F:oxidoreductase activity"/>
    <property type="evidence" value="ECO:0007669"/>
    <property type="project" value="UniProtKB-KW"/>
</dbReference>
<feature type="domain" description="Gfo/Idh/MocA-like oxidoreductase N-terminal" evidence="3">
    <location>
        <begin position="4"/>
        <end position="120"/>
    </location>
</feature>
<accession>A0A2S8B2P6</accession>
<dbReference type="InterPro" id="IPR000683">
    <property type="entry name" value="Gfo/Idh/MocA-like_OxRdtase_N"/>
</dbReference>